<evidence type="ECO:0000313" key="7">
    <source>
        <dbReference type="EMBL" id="MFD1179237.1"/>
    </source>
</evidence>
<dbReference type="PANTHER" id="PTHR43280:SF28">
    <property type="entry name" value="HTH-TYPE TRANSCRIPTIONAL ACTIVATOR RHAS"/>
    <property type="match status" value="1"/>
</dbReference>
<feature type="domain" description="Response regulatory" evidence="6">
    <location>
        <begin position="3"/>
        <end position="120"/>
    </location>
</feature>
<name>A0ABW3S425_9BACL</name>
<dbReference type="Proteomes" id="UP001597262">
    <property type="component" value="Unassembled WGS sequence"/>
</dbReference>
<accession>A0ABW3S425</accession>
<dbReference type="Pfam" id="PF00072">
    <property type="entry name" value="Response_reg"/>
    <property type="match status" value="1"/>
</dbReference>
<dbReference type="PROSITE" id="PS50110">
    <property type="entry name" value="RESPONSE_REGULATORY"/>
    <property type="match status" value="1"/>
</dbReference>
<dbReference type="SMART" id="SM00448">
    <property type="entry name" value="REC"/>
    <property type="match status" value="1"/>
</dbReference>
<dbReference type="InterPro" id="IPR018062">
    <property type="entry name" value="HTH_AraC-typ_CS"/>
</dbReference>
<dbReference type="SMART" id="SM00342">
    <property type="entry name" value="HTH_ARAC"/>
    <property type="match status" value="1"/>
</dbReference>
<comment type="caution">
    <text evidence="7">The sequence shown here is derived from an EMBL/GenBank/DDBJ whole genome shotgun (WGS) entry which is preliminary data.</text>
</comment>
<dbReference type="CDD" id="cd17536">
    <property type="entry name" value="REC_YesN-like"/>
    <property type="match status" value="1"/>
</dbReference>
<evidence type="ECO:0000256" key="1">
    <source>
        <dbReference type="ARBA" id="ARBA00023015"/>
    </source>
</evidence>
<reference evidence="8" key="1">
    <citation type="journal article" date="2019" name="Int. J. Syst. Evol. Microbiol.">
        <title>The Global Catalogue of Microorganisms (GCM) 10K type strain sequencing project: providing services to taxonomists for standard genome sequencing and annotation.</title>
        <authorList>
            <consortium name="The Broad Institute Genomics Platform"/>
            <consortium name="The Broad Institute Genome Sequencing Center for Infectious Disease"/>
            <person name="Wu L."/>
            <person name="Ma J."/>
        </authorList>
    </citation>
    <scope>NUCLEOTIDE SEQUENCE [LARGE SCALE GENOMIC DNA]</scope>
    <source>
        <strain evidence="8">CCUG 59189</strain>
    </source>
</reference>
<dbReference type="SUPFAM" id="SSF52172">
    <property type="entry name" value="CheY-like"/>
    <property type="match status" value="1"/>
</dbReference>
<evidence type="ECO:0000256" key="4">
    <source>
        <dbReference type="PROSITE-ProRule" id="PRU00169"/>
    </source>
</evidence>
<dbReference type="InterPro" id="IPR009057">
    <property type="entry name" value="Homeodomain-like_sf"/>
</dbReference>
<evidence type="ECO:0000256" key="2">
    <source>
        <dbReference type="ARBA" id="ARBA00023125"/>
    </source>
</evidence>
<dbReference type="InterPro" id="IPR020449">
    <property type="entry name" value="Tscrpt_reg_AraC-type_HTH"/>
</dbReference>
<keyword evidence="3" id="KW-0804">Transcription</keyword>
<dbReference type="InterPro" id="IPR001789">
    <property type="entry name" value="Sig_transdc_resp-reg_receiver"/>
</dbReference>
<keyword evidence="8" id="KW-1185">Reference proteome</keyword>
<dbReference type="PRINTS" id="PR00032">
    <property type="entry name" value="HTHARAC"/>
</dbReference>
<dbReference type="Gene3D" id="3.40.50.2300">
    <property type="match status" value="1"/>
</dbReference>
<evidence type="ECO:0000256" key="3">
    <source>
        <dbReference type="ARBA" id="ARBA00023163"/>
    </source>
</evidence>
<protein>
    <submittedName>
        <fullName evidence="7">Response regulator</fullName>
    </submittedName>
</protein>
<dbReference type="PANTHER" id="PTHR43280">
    <property type="entry name" value="ARAC-FAMILY TRANSCRIPTIONAL REGULATOR"/>
    <property type="match status" value="1"/>
</dbReference>
<dbReference type="SUPFAM" id="SSF46689">
    <property type="entry name" value="Homeodomain-like"/>
    <property type="match status" value="2"/>
</dbReference>
<dbReference type="EMBL" id="JBHTLM010000027">
    <property type="protein sequence ID" value="MFD1179237.1"/>
    <property type="molecule type" value="Genomic_DNA"/>
</dbReference>
<feature type="domain" description="HTH araC/xylS-type" evidence="5">
    <location>
        <begin position="442"/>
        <end position="541"/>
    </location>
</feature>
<keyword evidence="2" id="KW-0238">DNA-binding</keyword>
<feature type="modified residue" description="4-aspartylphosphate" evidence="4">
    <location>
        <position position="55"/>
    </location>
</feature>
<gene>
    <name evidence="7" type="ORF">ACFQ3W_23490</name>
</gene>
<keyword evidence="1" id="KW-0805">Transcription regulation</keyword>
<dbReference type="Pfam" id="PF12833">
    <property type="entry name" value="HTH_18"/>
    <property type="match status" value="1"/>
</dbReference>
<dbReference type="PROSITE" id="PS00041">
    <property type="entry name" value="HTH_ARAC_FAMILY_1"/>
    <property type="match status" value="1"/>
</dbReference>
<dbReference type="RefSeq" id="WP_379321665.1">
    <property type="nucleotide sequence ID" value="NZ_JBHTLM010000027.1"/>
</dbReference>
<proteinExistence type="predicted"/>
<dbReference type="PROSITE" id="PS01124">
    <property type="entry name" value="HTH_ARAC_FAMILY_2"/>
    <property type="match status" value="1"/>
</dbReference>
<evidence type="ECO:0000259" key="6">
    <source>
        <dbReference type="PROSITE" id="PS50110"/>
    </source>
</evidence>
<keyword evidence="4" id="KW-0597">Phosphoprotein</keyword>
<organism evidence="7 8">
    <name type="scientific">Paenibacillus puldeungensis</name>
    <dbReference type="NCBI Taxonomy" id="696536"/>
    <lineage>
        <taxon>Bacteria</taxon>
        <taxon>Bacillati</taxon>
        <taxon>Bacillota</taxon>
        <taxon>Bacilli</taxon>
        <taxon>Bacillales</taxon>
        <taxon>Paenibacillaceae</taxon>
        <taxon>Paenibacillus</taxon>
    </lineage>
</organism>
<sequence>MYTLLIVDDEPLTGRFLRTHIPQWDFRFEVAAVAGDGVEALELMNKQHFDLVITDIKMPEMDGLELCRHIADANSGQKVMLLSGYNEFPMAQEAIRYGVSNYLLKPIQAEEMTKALSKIASELELENHHQLALRALQSVSKETQKQAVNQFLTAVVTRNHIEIKTLYPLMYRIKVNLIEAEAAILILNLDEVPFYEKSVPLEERGIFRFILHRMAAELFEELEAGIVFNDHDQHTCLLITGENAKELKQKSCLLFEHVASALSLHTGLSLTGALGSSVSEVLQLDLSYRHARTALQARLLQGNGQLYLHEEICNQVTDSEPLLTRIHQIERSLTSLGNALSSNEEWAFTAALRDYIELIDPLNVPRALLFGNEMLSYLDRLHAENLLEVNSEAALNTLRKLLVYGNQLTRDNVNEIYTEAAETLMHQGNADNRDINDIDLVAKAKAYIVTHYAEPLSLALIAEKVGVSPAYLSTVFSQRQQEGYIKFLTRIRMERAAKLLSEPGEQKIYDIAEQVGYLSAKHFSHVFKQHFGLPPGEYQEKLKE</sequence>
<evidence type="ECO:0000313" key="8">
    <source>
        <dbReference type="Proteomes" id="UP001597262"/>
    </source>
</evidence>
<dbReference type="InterPro" id="IPR018060">
    <property type="entry name" value="HTH_AraC"/>
</dbReference>
<dbReference type="Gene3D" id="1.10.10.60">
    <property type="entry name" value="Homeodomain-like"/>
    <property type="match status" value="2"/>
</dbReference>
<evidence type="ECO:0000259" key="5">
    <source>
        <dbReference type="PROSITE" id="PS01124"/>
    </source>
</evidence>
<dbReference type="InterPro" id="IPR011006">
    <property type="entry name" value="CheY-like_superfamily"/>
</dbReference>